<dbReference type="Proteomes" id="UP000504636">
    <property type="component" value="Unplaced"/>
</dbReference>
<dbReference type="PROSITE" id="PS50088">
    <property type="entry name" value="ANK_REPEAT"/>
    <property type="match status" value="1"/>
</dbReference>
<evidence type="ECO:0000313" key="4">
    <source>
        <dbReference type="RefSeq" id="XP_033573234.1"/>
    </source>
</evidence>
<dbReference type="EMBL" id="MU003707">
    <property type="protein sequence ID" value="KAF2806270.1"/>
    <property type="molecule type" value="Genomic_DNA"/>
</dbReference>
<dbReference type="GeneID" id="54457892"/>
<evidence type="ECO:0008006" key="5">
    <source>
        <dbReference type="Google" id="ProtNLM"/>
    </source>
</evidence>
<name>A0A6A6YC35_9PEZI</name>
<keyword evidence="1" id="KW-0040">ANK repeat</keyword>
<accession>A0A6A6YC35</accession>
<reference evidence="4" key="2">
    <citation type="submission" date="2020-04" db="EMBL/GenBank/DDBJ databases">
        <authorList>
            <consortium name="NCBI Genome Project"/>
        </authorList>
    </citation>
    <scope>NUCLEOTIDE SEQUENCE</scope>
    <source>
        <strain evidence="4">CBS 304.34</strain>
    </source>
</reference>
<evidence type="ECO:0000256" key="1">
    <source>
        <dbReference type="PROSITE-ProRule" id="PRU00023"/>
    </source>
</evidence>
<dbReference type="RefSeq" id="XP_033573234.1">
    <property type="nucleotide sequence ID" value="XM_033716999.1"/>
</dbReference>
<sequence>MIAVKKGMVNMTRLLLQAGASVNAYRGSTKERVFETAQRLGNRDLIDALLNYNPDSGVEKQEDPYSCRNPVYVHNHHSYVLSKRQIEFLKEVRSAPRCEQRQKYYLEKWSPTWKHLALRRTKGMMVRDRG</sequence>
<dbReference type="AlphaFoldDB" id="A0A6A6YC35"/>
<evidence type="ECO:0000313" key="2">
    <source>
        <dbReference type="EMBL" id="KAF2806270.1"/>
    </source>
</evidence>
<dbReference type="InterPro" id="IPR002110">
    <property type="entry name" value="Ankyrin_rpt"/>
</dbReference>
<dbReference type="OrthoDB" id="426293at2759"/>
<keyword evidence="3" id="KW-1185">Reference proteome</keyword>
<organism evidence="2">
    <name type="scientific">Mytilinidion resinicola</name>
    <dbReference type="NCBI Taxonomy" id="574789"/>
    <lineage>
        <taxon>Eukaryota</taxon>
        <taxon>Fungi</taxon>
        <taxon>Dikarya</taxon>
        <taxon>Ascomycota</taxon>
        <taxon>Pezizomycotina</taxon>
        <taxon>Dothideomycetes</taxon>
        <taxon>Pleosporomycetidae</taxon>
        <taxon>Mytilinidiales</taxon>
        <taxon>Mytilinidiaceae</taxon>
        <taxon>Mytilinidion</taxon>
    </lineage>
</organism>
<feature type="repeat" description="ANK" evidence="1">
    <location>
        <begin position="1"/>
        <end position="27"/>
    </location>
</feature>
<dbReference type="Gene3D" id="1.25.40.20">
    <property type="entry name" value="Ankyrin repeat-containing domain"/>
    <property type="match status" value="1"/>
</dbReference>
<reference evidence="4" key="3">
    <citation type="submission" date="2025-04" db="UniProtKB">
        <authorList>
            <consortium name="RefSeq"/>
        </authorList>
    </citation>
    <scope>IDENTIFICATION</scope>
    <source>
        <strain evidence="4">CBS 304.34</strain>
    </source>
</reference>
<proteinExistence type="predicted"/>
<dbReference type="InterPro" id="IPR036770">
    <property type="entry name" value="Ankyrin_rpt-contain_sf"/>
</dbReference>
<dbReference type="SUPFAM" id="SSF48403">
    <property type="entry name" value="Ankyrin repeat"/>
    <property type="match status" value="1"/>
</dbReference>
<gene>
    <name evidence="2 4" type="ORF">BDZ99DRAFT_422691</name>
</gene>
<evidence type="ECO:0000313" key="3">
    <source>
        <dbReference type="Proteomes" id="UP000504636"/>
    </source>
</evidence>
<reference evidence="2 4" key="1">
    <citation type="journal article" date="2020" name="Stud. Mycol.">
        <title>101 Dothideomycetes genomes: a test case for predicting lifestyles and emergence of pathogens.</title>
        <authorList>
            <person name="Haridas S."/>
            <person name="Albert R."/>
            <person name="Binder M."/>
            <person name="Bloem J."/>
            <person name="Labutti K."/>
            <person name="Salamov A."/>
            <person name="Andreopoulos B."/>
            <person name="Baker S."/>
            <person name="Barry K."/>
            <person name="Bills G."/>
            <person name="Bluhm B."/>
            <person name="Cannon C."/>
            <person name="Castanera R."/>
            <person name="Culley D."/>
            <person name="Daum C."/>
            <person name="Ezra D."/>
            <person name="Gonzalez J."/>
            <person name="Henrissat B."/>
            <person name="Kuo A."/>
            <person name="Liang C."/>
            <person name="Lipzen A."/>
            <person name="Lutzoni F."/>
            <person name="Magnuson J."/>
            <person name="Mondo S."/>
            <person name="Nolan M."/>
            <person name="Ohm R."/>
            <person name="Pangilinan J."/>
            <person name="Park H.-J."/>
            <person name="Ramirez L."/>
            <person name="Alfaro M."/>
            <person name="Sun H."/>
            <person name="Tritt A."/>
            <person name="Yoshinaga Y."/>
            <person name="Zwiers L.-H."/>
            <person name="Turgeon B."/>
            <person name="Goodwin S."/>
            <person name="Spatafora J."/>
            <person name="Crous P."/>
            <person name="Grigoriev I."/>
        </authorList>
    </citation>
    <scope>NUCLEOTIDE SEQUENCE</scope>
    <source>
        <strain evidence="2 4">CBS 304.34</strain>
    </source>
</reference>
<protein>
    <recommendedName>
        <fullName evidence="5">Ankyrin</fullName>
    </recommendedName>
</protein>